<evidence type="ECO:0000256" key="2">
    <source>
        <dbReference type="SAM" id="MobiDB-lite"/>
    </source>
</evidence>
<dbReference type="Pfam" id="PF01494">
    <property type="entry name" value="FAD_binding_3"/>
    <property type="match status" value="1"/>
</dbReference>
<feature type="region of interest" description="Disordered" evidence="2">
    <location>
        <begin position="383"/>
        <end position="414"/>
    </location>
</feature>
<dbReference type="EMBL" id="CP022433">
    <property type="protein sequence ID" value="ASN28025.1"/>
    <property type="molecule type" value="Genomic_DNA"/>
</dbReference>
<dbReference type="Gene3D" id="3.30.70.2450">
    <property type="match status" value="1"/>
</dbReference>
<organism evidence="4 5">
    <name type="scientific">Streptomyces pluripotens</name>
    <dbReference type="NCBI Taxonomy" id="1355015"/>
    <lineage>
        <taxon>Bacteria</taxon>
        <taxon>Bacillati</taxon>
        <taxon>Actinomycetota</taxon>
        <taxon>Actinomycetes</taxon>
        <taxon>Kitasatosporales</taxon>
        <taxon>Streptomycetaceae</taxon>
        <taxon>Streptomyces</taxon>
    </lineage>
</organism>
<dbReference type="KEGG" id="splu:LK06_031760"/>
<dbReference type="RefSeq" id="WP_078858840.1">
    <property type="nucleotide sequence ID" value="NZ_CP021080.1"/>
</dbReference>
<dbReference type="STRING" id="1355015.LK06_031760"/>
<feature type="region of interest" description="Disordered" evidence="2">
    <location>
        <begin position="518"/>
        <end position="547"/>
    </location>
</feature>
<accession>A0A221P8A9</accession>
<proteinExistence type="predicted"/>
<gene>
    <name evidence="4" type="ORF">LK07_32960</name>
</gene>
<dbReference type="GO" id="GO:0008688">
    <property type="term" value="F:3-(3-hydroxyphenyl)propionate hydroxylase activity"/>
    <property type="evidence" value="ECO:0007669"/>
    <property type="project" value="TreeGrafter"/>
</dbReference>
<dbReference type="InterPro" id="IPR036188">
    <property type="entry name" value="FAD/NAD-bd_sf"/>
</dbReference>
<dbReference type="Proteomes" id="UP000031501">
    <property type="component" value="Chromosome"/>
</dbReference>
<dbReference type="NCBIfam" id="NF004829">
    <property type="entry name" value="PRK06183.1-3"/>
    <property type="match status" value="1"/>
</dbReference>
<dbReference type="Gene3D" id="3.50.50.60">
    <property type="entry name" value="FAD/NAD(P)-binding domain"/>
    <property type="match status" value="1"/>
</dbReference>
<feature type="compositionally biased region" description="Low complexity" evidence="2">
    <location>
        <begin position="527"/>
        <end position="547"/>
    </location>
</feature>
<dbReference type="GO" id="GO:0019622">
    <property type="term" value="P:3-(3-hydroxy)phenylpropionate catabolic process"/>
    <property type="evidence" value="ECO:0007669"/>
    <property type="project" value="TreeGrafter"/>
</dbReference>
<dbReference type="AlphaFoldDB" id="A0A221P8A9"/>
<feature type="domain" description="FAD-binding" evidence="3">
    <location>
        <begin position="14"/>
        <end position="355"/>
    </location>
</feature>
<evidence type="ECO:0000313" key="5">
    <source>
        <dbReference type="Proteomes" id="UP000031501"/>
    </source>
</evidence>
<sequence>MNAAPPPASQEAPADVLVVGFGPVGQVLSILLAQRGWQVTVVERWPRPYPMPRAVAFDADAARILDAAGVGPHLSTFGEPSEDYVVVDAAGRTLLRIGLGHDPAHRWPASTSMYQPGLEEALERRAQRIPNLRLLRGHEAVRLAARDTGADLTVRRAAGGPERVLRARWVVGCDGANSMVREAMGAELSDGDFALDWMACDVTPHRAADFPPCNVQIADPARPRVAVSAGPGHRRWEFMRLPGEFPDTFGTAENAWRLLGLFGVEPGTATLERHAVYTLTARNADRWRAGRVLLAGDAAHQMPPFAGQGMCSGLRDAEDMAWKLDRVLAGAARPEVLDSYEAERRPHTQASIDRSVALGRMICLTDPVAAAHRDNAMAVRPDADVARPAQPGVHAPEGGLYHRGDDGTPGPGAGLPVPPSVLGAAGHLGPDPVLLTADDPAALHGFGLPACAERWRLRLRRLRPGDAVDDLLRAWLESLGATAAVIRPDCRVYGLARNPAETEALLRELADRYAPSLEPRCRVSGSAGPRRAGTRTPTARPGAPSTR</sequence>
<dbReference type="InterPro" id="IPR050631">
    <property type="entry name" value="PheA/TfdB_FAD_monoxygenase"/>
</dbReference>
<dbReference type="PRINTS" id="PR00420">
    <property type="entry name" value="RNGMNOXGNASE"/>
</dbReference>
<reference evidence="4 5" key="1">
    <citation type="submission" date="2017-07" db="EMBL/GenBank/DDBJ databases">
        <title>Genome sequence of Streptomyces pluripotens MUSC 137T.</title>
        <authorList>
            <person name="Ser H.-L."/>
            <person name="Lee L.-H."/>
        </authorList>
    </citation>
    <scope>NUCLEOTIDE SEQUENCE [LARGE SCALE GENOMIC DNA]</scope>
    <source>
        <strain evidence="4 5">MUSC 137</strain>
    </source>
</reference>
<dbReference type="PANTHER" id="PTHR43476:SF3">
    <property type="entry name" value="FAD-BINDING MONOOXYGENASE"/>
    <property type="match status" value="1"/>
</dbReference>
<name>A0A221P8A9_9ACTN</name>
<protein>
    <submittedName>
        <fullName evidence="4">3-(3-hydroxyphenyl)propionate hydroxylase</fullName>
    </submittedName>
</protein>
<evidence type="ECO:0000256" key="1">
    <source>
        <dbReference type="ARBA" id="ARBA00023002"/>
    </source>
</evidence>
<keyword evidence="1" id="KW-0560">Oxidoreductase</keyword>
<evidence type="ECO:0000313" key="4">
    <source>
        <dbReference type="EMBL" id="ASN28025.1"/>
    </source>
</evidence>
<dbReference type="GO" id="GO:0071949">
    <property type="term" value="F:FAD binding"/>
    <property type="evidence" value="ECO:0007669"/>
    <property type="project" value="InterPro"/>
</dbReference>
<dbReference type="InterPro" id="IPR002938">
    <property type="entry name" value="FAD-bd"/>
</dbReference>
<dbReference type="OrthoDB" id="8670884at2"/>
<dbReference type="PANTHER" id="PTHR43476">
    <property type="entry name" value="3-(3-HYDROXY-PHENYL)PROPIONATE/3-HYDROXYCINNAMIC ACID HYDROXYLASE"/>
    <property type="match status" value="1"/>
</dbReference>
<keyword evidence="5" id="KW-1185">Reference proteome</keyword>
<evidence type="ECO:0000259" key="3">
    <source>
        <dbReference type="Pfam" id="PF01494"/>
    </source>
</evidence>
<dbReference type="SUPFAM" id="SSF51905">
    <property type="entry name" value="FAD/NAD(P)-binding domain"/>
    <property type="match status" value="1"/>
</dbReference>